<reference evidence="7 8" key="1">
    <citation type="submission" date="2018-07" db="EMBL/GenBank/DDBJ databases">
        <title>Thalassococcus profundi sp. nov., a marine bacterium isolated from deep seawater of Okinawa Trough.</title>
        <authorList>
            <person name="Yu M."/>
        </authorList>
    </citation>
    <scope>NUCLEOTIDE SEQUENCE [LARGE SCALE GENOMIC DNA]</scope>
    <source>
        <strain evidence="7 8">WRAS1</strain>
    </source>
</reference>
<keyword evidence="1" id="KW-0378">Hydrolase</keyword>
<feature type="domain" description="Bacterial Ig" evidence="4">
    <location>
        <begin position="822"/>
        <end position="896"/>
    </location>
</feature>
<dbReference type="NCBIfam" id="NF033510">
    <property type="entry name" value="Ca_tandemer"/>
    <property type="match status" value="12"/>
</dbReference>
<evidence type="ECO:0008006" key="9">
    <source>
        <dbReference type="Google" id="ProtNLM"/>
    </source>
</evidence>
<evidence type="ECO:0000259" key="3">
    <source>
        <dbReference type="Pfam" id="PF13750"/>
    </source>
</evidence>
<dbReference type="InterPro" id="IPR044016">
    <property type="entry name" value="Big_13"/>
</dbReference>
<dbReference type="OrthoDB" id="7858035at2"/>
<feature type="region of interest" description="Disordered" evidence="2">
    <location>
        <begin position="178"/>
        <end position="254"/>
    </location>
</feature>
<dbReference type="InterPro" id="IPR041498">
    <property type="entry name" value="Big_6"/>
</dbReference>
<proteinExistence type="predicted"/>
<feature type="domain" description="Bacterial Ig-like" evidence="5">
    <location>
        <begin position="537"/>
        <end position="607"/>
    </location>
</feature>
<evidence type="ECO:0000259" key="5">
    <source>
        <dbReference type="Pfam" id="PF19077"/>
    </source>
</evidence>
<evidence type="ECO:0000256" key="1">
    <source>
        <dbReference type="ARBA" id="ARBA00022801"/>
    </source>
</evidence>
<gene>
    <name evidence="7" type="ORF">DU478_14000</name>
</gene>
<dbReference type="Pfam" id="PF22783">
    <property type="entry name" value="BapA_N"/>
    <property type="match status" value="1"/>
</dbReference>
<name>A0A369TJN7_9RHOB</name>
<evidence type="ECO:0000259" key="4">
    <source>
        <dbReference type="Pfam" id="PF17936"/>
    </source>
</evidence>
<keyword evidence="8" id="KW-1185">Reference proteome</keyword>
<dbReference type="InterPro" id="IPR013783">
    <property type="entry name" value="Ig-like_fold"/>
</dbReference>
<feature type="domain" description="Bacterial Ig" evidence="4">
    <location>
        <begin position="919"/>
        <end position="987"/>
    </location>
</feature>
<dbReference type="RefSeq" id="WP_114511591.1">
    <property type="nucleotide sequence ID" value="NZ_QPMK01000011.1"/>
</dbReference>
<dbReference type="Pfam" id="PF19077">
    <property type="entry name" value="Big_13"/>
    <property type="match status" value="2"/>
</dbReference>
<dbReference type="InterPro" id="IPR022038">
    <property type="entry name" value="Ig-like_bact"/>
</dbReference>
<dbReference type="Pfam" id="PF17936">
    <property type="entry name" value="Big_6"/>
    <property type="match status" value="2"/>
</dbReference>
<evidence type="ECO:0000313" key="7">
    <source>
        <dbReference type="EMBL" id="RDD65551.1"/>
    </source>
</evidence>
<dbReference type="Gene3D" id="2.60.40.10">
    <property type="entry name" value="Immunoglobulins"/>
    <property type="match status" value="12"/>
</dbReference>
<feature type="domain" description="Biofilm-associated protein BapA-like prefix-like" evidence="6">
    <location>
        <begin position="37"/>
        <end position="97"/>
    </location>
</feature>
<feature type="compositionally biased region" description="Gly residues" evidence="2">
    <location>
        <begin position="193"/>
        <end position="223"/>
    </location>
</feature>
<dbReference type="InterPro" id="IPR048051">
    <property type="entry name" value="BapA-like_prefix-like"/>
</dbReference>
<protein>
    <recommendedName>
        <fullName evidence="9">Ig-like domain-containing protein</fullName>
    </recommendedName>
</protein>
<evidence type="ECO:0000259" key="6">
    <source>
        <dbReference type="Pfam" id="PF22783"/>
    </source>
</evidence>
<dbReference type="Pfam" id="PF13750">
    <property type="entry name" value="Big_3_3"/>
    <property type="match status" value="1"/>
</dbReference>
<evidence type="ECO:0000313" key="8">
    <source>
        <dbReference type="Proteomes" id="UP000253977"/>
    </source>
</evidence>
<accession>A0A369TJN7</accession>
<sequence>MNAIDFVARTRAGATHYGSVGGAEQGSTIPAGNGEEISLNLRQSDLRGYDRAGDDLLITLADGRVIVIEGYFADAGEAANRLFLSADGVLNEVTFEAAEGGTLYAGYGPTEAWGKWSPSDELIFMDRPEVLAEAAPAEDEEVSMLAAGLLGLGGLGTAGAAGGAALAGAALLGAAGGGGSGGGGNGDDDTHGVGTGDGGSGGENGNGGGGGDGTGSGGGGGGPAVPQIVTPDGNVSIGGGDEPVITVGGTGEPGSEVVVTIGEETGSGIVDPDGGWSIDFENESFPVDGSYPIEVFVTDPDGTETELTGPTITIDTTPPNCDVDSGTQSTGDIVNAEDHSDGATITGTVEPGATVVVVVDGTSYDAVVSEGGAWSISFDSTVLPEGEYSEAIQIIATDDFGNQTVISDAVDIDTVPHPLTIDPVGADNLINGADADAGFEITGTSNAGAVVSVVFGDVTHEVTTDAEGIWTVTVGSGDFAGGEYMADISASTVDAAGNTSQATSQVEVDTISTVTLSGDAIQGDDIVNAEEHAGGTDFSGTTQPGSTVVVTVGGTSLDATVDATGNWSVTFGPGDLATGTYATEVVVTATDAAGNTSTVSQAFRVDTEIGGSIDANTAGDGVINAAEAAAGVEITGSAEAGASVTVSFQSVDYTTTASEAGTWSVTVPTGGIAAGVYDATITMTAQDAAGNSYTESATVQVDTTASVTFDHASVGGDGTVNAAERDGGVALTGTAQAGSSVAIELAGTTHTTTAQSDGSWSVTVAAADLPAGSRDVTATVTAETAAGNSATTSGTFRVDTEGFVDFDAIAVEGDDIVNAAERADGVTLTGISEPGSSVEVSIGGVTRPATVAASGAWSVTFGANEIPQGTQSVTATATATDAAGNVSSATDSFAVDTETSVSIDTAAVEGDGTVNAAERADGVTLTGEAEPGSTVLVQMGGATRPATVAADGSWSATFSANEVPTGERAVPVTATATDAAGNSSTASGSVDIDTLVRNFAITSTPGGSDGVINAAEAAQGLTLTGTTEPGGTVTLTLDGVSRPATVAADGSWSVTFGASELPSGERSVTLTASSTDAAGNTEVLTQSVAIDTEAGTLTISPDPVEGDDIINAAERADGVTLTGTSEPGQMVEVTLDGVTHSVRTDSTGIWRATYAAGEITPGTHEAQITATITDPAGNTLTRTDSVRVDTEVLNFGVSGAAVEGDDVVNAAEASDGLVLTGTTEPGGSVTVTFEGTARAASVDAAGNWTASFTAAEIPAGQYDALVAVATTDAAGNTASTTTGFRVDTLVDRLAMSDDPVTADNVVNAAEAAQGVTLAGVVEAGSQVDVTIGGVVHAAAVDAMGNWSVDIPPASIPAGTSDAPILIEATDAAGNTRAITESLSVDTDPPVSVNVESYTRDHTGLRGISIALTDDTVDVGHVVDGPGGVQVDPVSFASYDLSALGETSLGFTQNVPDGSHLVITATDDAGNTTGTYLVVDDTTTSVVDMSGAATLGQFQIETIDLQFAEDSELTITEAQLLALSSHSDTVTVTGGGDDTVTITGATLTGTTTDETGQGFNIYSLGEGTVRIEDDITNVVI</sequence>
<dbReference type="PROSITE" id="PS00758">
    <property type="entry name" value="ARGE_DAPE_CPG2_1"/>
    <property type="match status" value="1"/>
</dbReference>
<organism evidence="7 8">
    <name type="scientific">Thalassococcus profundi</name>
    <dbReference type="NCBI Taxonomy" id="2282382"/>
    <lineage>
        <taxon>Bacteria</taxon>
        <taxon>Pseudomonadati</taxon>
        <taxon>Pseudomonadota</taxon>
        <taxon>Alphaproteobacteria</taxon>
        <taxon>Rhodobacterales</taxon>
        <taxon>Roseobacteraceae</taxon>
        <taxon>Thalassococcus</taxon>
    </lineage>
</organism>
<dbReference type="EMBL" id="QPMK01000011">
    <property type="protein sequence ID" value="RDD65551.1"/>
    <property type="molecule type" value="Genomic_DNA"/>
</dbReference>
<comment type="caution">
    <text evidence="7">The sequence shown here is derived from an EMBL/GenBank/DDBJ whole genome shotgun (WGS) entry which is preliminary data.</text>
</comment>
<dbReference type="Proteomes" id="UP000253977">
    <property type="component" value="Unassembled WGS sequence"/>
</dbReference>
<feature type="domain" description="Bacterial Ig-like" evidence="5">
    <location>
        <begin position="632"/>
        <end position="703"/>
    </location>
</feature>
<dbReference type="InterPro" id="IPR001261">
    <property type="entry name" value="ArgE/DapE_CS"/>
</dbReference>
<feature type="domain" description="Ig-like" evidence="3">
    <location>
        <begin position="1051"/>
        <end position="1185"/>
    </location>
</feature>
<evidence type="ECO:0000256" key="2">
    <source>
        <dbReference type="SAM" id="MobiDB-lite"/>
    </source>
</evidence>